<comment type="subunit">
    <text evidence="4">Component of the 30S ribosomal translation pre-initiation complex which assembles on the 30S ribosome in the order IF-2 and IF-3, IF-1 and N-formylmethionyl-tRNA(fMet); mRNA recruitment can occur at any time during PIC assembly.</text>
</comment>
<dbReference type="CDD" id="cd04451">
    <property type="entry name" value="S1_IF1"/>
    <property type="match status" value="1"/>
</dbReference>
<evidence type="ECO:0000256" key="3">
    <source>
        <dbReference type="ARBA" id="ARBA00022917"/>
    </source>
</evidence>
<dbReference type="AlphaFoldDB" id="A0A1F5SAS2"/>
<dbReference type="PANTHER" id="PTHR33370">
    <property type="entry name" value="TRANSLATION INITIATION FACTOR IF-1, CHLOROPLASTIC"/>
    <property type="match status" value="1"/>
</dbReference>
<dbReference type="NCBIfam" id="TIGR00008">
    <property type="entry name" value="infA"/>
    <property type="match status" value="1"/>
</dbReference>
<evidence type="ECO:0000256" key="5">
    <source>
        <dbReference type="NCBIfam" id="TIGR00008"/>
    </source>
</evidence>
<dbReference type="Pfam" id="PF01176">
    <property type="entry name" value="eIF-1a"/>
    <property type="match status" value="1"/>
</dbReference>
<comment type="similarity">
    <text evidence="1 4">Belongs to the IF-1 family.</text>
</comment>
<dbReference type="SMART" id="SM00316">
    <property type="entry name" value="S1"/>
    <property type="match status" value="1"/>
</dbReference>
<gene>
    <name evidence="4" type="primary">infA</name>
    <name evidence="7" type="ORF">A3D45_01875</name>
</gene>
<comment type="caution">
    <text evidence="7">The sequence shown here is derived from an EMBL/GenBank/DDBJ whole genome shotgun (WGS) entry which is preliminary data.</text>
</comment>
<dbReference type="FunFam" id="2.40.50.140:FF:000002">
    <property type="entry name" value="Translation initiation factor IF-1"/>
    <property type="match status" value="1"/>
</dbReference>
<sequence>MSSKDFIETYGEVVELMPAASFRVKLENGHEILTHLSGKMRMNKIRLLPGDKVRVQISPYDLTKGRITYRL</sequence>
<dbReference type="Proteomes" id="UP000176877">
    <property type="component" value="Unassembled WGS sequence"/>
</dbReference>
<dbReference type="InterPro" id="IPR004368">
    <property type="entry name" value="TIF_IF1"/>
</dbReference>
<dbReference type="InterPro" id="IPR003029">
    <property type="entry name" value="S1_domain"/>
</dbReference>
<dbReference type="SUPFAM" id="SSF50249">
    <property type="entry name" value="Nucleic acid-binding proteins"/>
    <property type="match status" value="1"/>
</dbReference>
<name>A0A1F5SAS2_9BACT</name>
<proteinExistence type="inferred from homology"/>
<dbReference type="GO" id="GO:0043022">
    <property type="term" value="F:ribosome binding"/>
    <property type="evidence" value="ECO:0007669"/>
    <property type="project" value="UniProtKB-UniRule"/>
</dbReference>
<accession>A0A1F5SAS2</accession>
<reference evidence="7 8" key="1">
    <citation type="journal article" date="2016" name="Nat. Commun.">
        <title>Thousands of microbial genomes shed light on interconnected biogeochemical processes in an aquifer system.</title>
        <authorList>
            <person name="Anantharaman K."/>
            <person name="Brown C.T."/>
            <person name="Hug L.A."/>
            <person name="Sharon I."/>
            <person name="Castelle C.J."/>
            <person name="Probst A.J."/>
            <person name="Thomas B.C."/>
            <person name="Singh A."/>
            <person name="Wilkins M.J."/>
            <person name="Karaoz U."/>
            <person name="Brodie E.L."/>
            <person name="Williams K.H."/>
            <person name="Hubbard S.S."/>
            <person name="Banfield J.F."/>
        </authorList>
    </citation>
    <scope>NUCLEOTIDE SEQUENCE [LARGE SCALE GENOMIC DNA]</scope>
</reference>
<dbReference type="GO" id="GO:0019843">
    <property type="term" value="F:rRNA binding"/>
    <property type="evidence" value="ECO:0007669"/>
    <property type="project" value="UniProtKB-UniRule"/>
</dbReference>
<dbReference type="PANTHER" id="PTHR33370:SF1">
    <property type="entry name" value="TRANSLATION INITIATION FACTOR IF-1, CHLOROPLASTIC"/>
    <property type="match status" value="1"/>
</dbReference>
<dbReference type="PROSITE" id="PS50832">
    <property type="entry name" value="S1_IF1_TYPE"/>
    <property type="match status" value="1"/>
</dbReference>
<keyword evidence="4" id="KW-0963">Cytoplasm</keyword>
<evidence type="ECO:0000256" key="2">
    <source>
        <dbReference type="ARBA" id="ARBA00022540"/>
    </source>
</evidence>
<evidence type="ECO:0000313" key="8">
    <source>
        <dbReference type="Proteomes" id="UP000176877"/>
    </source>
</evidence>
<comment type="function">
    <text evidence="4">One of the essential components for the initiation of protein synthesis. Stabilizes the binding of IF-2 and IF-3 on the 30S subunit to which N-formylmethionyl-tRNA(fMet) subsequently binds. Helps modulate mRNA selection, yielding the 30S pre-initiation complex (PIC). Upon addition of the 50S ribosomal subunit IF-1, IF-2 and IF-3 are released leaving the mature 70S translation initiation complex.</text>
</comment>
<dbReference type="InterPro" id="IPR012340">
    <property type="entry name" value="NA-bd_OB-fold"/>
</dbReference>
<keyword evidence="4" id="KW-0699">rRNA-binding</keyword>
<dbReference type="EMBL" id="MFFT01000005">
    <property type="protein sequence ID" value="OGF23553.1"/>
    <property type="molecule type" value="Genomic_DNA"/>
</dbReference>
<protein>
    <recommendedName>
        <fullName evidence="4 5">Translation initiation factor IF-1</fullName>
    </recommendedName>
</protein>
<dbReference type="HAMAP" id="MF_00075">
    <property type="entry name" value="IF_1"/>
    <property type="match status" value="1"/>
</dbReference>
<dbReference type="GO" id="GO:0005829">
    <property type="term" value="C:cytosol"/>
    <property type="evidence" value="ECO:0007669"/>
    <property type="project" value="TreeGrafter"/>
</dbReference>
<keyword evidence="3 4" id="KW-0648">Protein biosynthesis</keyword>
<comment type="subcellular location">
    <subcellularLocation>
        <location evidence="4">Cytoplasm</location>
    </subcellularLocation>
</comment>
<evidence type="ECO:0000256" key="4">
    <source>
        <dbReference type="HAMAP-Rule" id="MF_00075"/>
    </source>
</evidence>
<keyword evidence="2 4" id="KW-0396">Initiation factor</keyword>
<evidence type="ECO:0000259" key="6">
    <source>
        <dbReference type="PROSITE" id="PS50832"/>
    </source>
</evidence>
<organism evidence="7 8">
    <name type="scientific">Candidatus Falkowbacteria bacterium RIFCSPHIGHO2_02_FULL_42_9</name>
    <dbReference type="NCBI Taxonomy" id="1797986"/>
    <lineage>
        <taxon>Bacteria</taxon>
        <taxon>Candidatus Falkowiibacteriota</taxon>
    </lineage>
</organism>
<dbReference type="GO" id="GO:0003743">
    <property type="term" value="F:translation initiation factor activity"/>
    <property type="evidence" value="ECO:0007669"/>
    <property type="project" value="UniProtKB-UniRule"/>
</dbReference>
<dbReference type="InterPro" id="IPR006196">
    <property type="entry name" value="RNA-binding_domain_S1_IF1"/>
</dbReference>
<dbReference type="Gene3D" id="2.40.50.140">
    <property type="entry name" value="Nucleic acid-binding proteins"/>
    <property type="match status" value="1"/>
</dbReference>
<evidence type="ECO:0000313" key="7">
    <source>
        <dbReference type="EMBL" id="OGF23553.1"/>
    </source>
</evidence>
<feature type="domain" description="S1-like" evidence="6">
    <location>
        <begin position="1"/>
        <end position="71"/>
    </location>
</feature>
<evidence type="ECO:0000256" key="1">
    <source>
        <dbReference type="ARBA" id="ARBA00010939"/>
    </source>
</evidence>
<keyword evidence="4" id="KW-0694">RNA-binding</keyword>